<dbReference type="SMART" id="SM00028">
    <property type="entry name" value="TPR"/>
    <property type="match status" value="1"/>
</dbReference>
<keyword evidence="2" id="KW-0677">Repeat</keyword>
<proteinExistence type="inferred from homology"/>
<feature type="region of interest" description="Disordered" evidence="8">
    <location>
        <begin position="1"/>
        <end position="40"/>
    </location>
</feature>
<evidence type="ECO:0000256" key="2">
    <source>
        <dbReference type="ARBA" id="ARBA00022737"/>
    </source>
</evidence>
<keyword evidence="4" id="KW-0175">Coiled coil</keyword>
<keyword evidence="10" id="KW-1185">Reference proteome</keyword>
<name>A0A5J4ZKL3_9ASTE</name>
<dbReference type="InterPro" id="IPR011990">
    <property type="entry name" value="TPR-like_helical_dom_sf"/>
</dbReference>
<evidence type="ECO:0000256" key="1">
    <source>
        <dbReference type="ARBA" id="ARBA00004123"/>
    </source>
</evidence>
<gene>
    <name evidence="9" type="ORF">F0562_013588</name>
</gene>
<accession>A0A5J4ZKL3</accession>
<dbReference type="PANTHER" id="PTHR36326:SF4">
    <property type="entry name" value="PROTEIN POLLENLESS 3-LIKE 1"/>
    <property type="match status" value="1"/>
</dbReference>
<keyword evidence="5" id="KW-0539">Nucleus</keyword>
<dbReference type="AlphaFoldDB" id="A0A5J4ZKL3"/>
<keyword evidence="3 7" id="KW-0802">TPR repeat</keyword>
<dbReference type="Pfam" id="PF07719">
    <property type="entry name" value="TPR_2"/>
    <property type="match status" value="1"/>
</dbReference>
<evidence type="ECO:0000256" key="7">
    <source>
        <dbReference type="PROSITE-ProRule" id="PRU00339"/>
    </source>
</evidence>
<dbReference type="SUPFAM" id="SSF48452">
    <property type="entry name" value="TPR-like"/>
    <property type="match status" value="1"/>
</dbReference>
<sequence length="792" mass="89401">MWTNDKNFAARGFSTPPPTWKSKRLSPMMPASEKKRSSPKAKADIFHVIHKVPAGDSPYVRAKHVQLIDKDPNKAISLFWSAINSGDRVDSALKDMAVVMKQLNRSDEAIEAIKSFRHLCPPESQESLDNVLVELYKRSGRIEEQIEMLQLKLKHIEEGVAFGGKRTKTARSQGKKIQITIEQEYSRLLGNLAWAYLQQNNYKPAEELYRKALSLESDKNKQCNLAICLMHMNRMTEAKFLLQTIRDSSEDGPMDESYAKSFERAIQVLTELESQSIVKPIAVEEKGHKKEFSTSISGGQNHVSGSGVSKRLAYGHQETVQLGIQISGSCFLEQHENKNNFYGSDKGISKCTSFGSRNASQFSPESSSVNKLKKGCYTDNLYERRADLSIRRKDNWVGMAGMEVGSTCNKAYASPLPLREFPKAPFTQPRRCSWSFNNGDRRRALVRNDTVGPDQTTATENLQVPANQNHDGQLQASTKETLQKSKSCSPSISQDCICLWEDCAEVNNEYVLRPIVNGDWKLNSWGNNGYKNLVMRESNLPTKSSVAFDYARAREASSDADREWISDIPIAGGVRLTEVKPIAENIKSTQELQCLSQPNAENLQHPQEFLMCKSKKNWADMVEEDEQELFSGKTDCLDNECFHLSEESSYYFKTSSLCSDGQDGGEEFNDENVNANIICQTHSPSDQIENISRKIESFNLKDGYYTQPQNDASSMNRVVRRALCFNQQQKPDRRGYNFCSSPIPKKTLNFEGFNSSLENEPECTSGNSTKLLRRNRLQVFRDITPSPESPQP</sequence>
<evidence type="ECO:0000313" key="10">
    <source>
        <dbReference type="Proteomes" id="UP000325577"/>
    </source>
</evidence>
<feature type="repeat" description="TPR" evidence="7">
    <location>
        <begin position="186"/>
        <end position="219"/>
    </location>
</feature>
<reference evidence="9 10" key="1">
    <citation type="submission" date="2019-09" db="EMBL/GenBank/DDBJ databases">
        <title>A chromosome-level genome assembly of the Chinese tupelo Nyssa sinensis.</title>
        <authorList>
            <person name="Yang X."/>
            <person name="Kang M."/>
            <person name="Yang Y."/>
            <person name="Xiong H."/>
            <person name="Wang M."/>
            <person name="Zhang Z."/>
            <person name="Wang Z."/>
            <person name="Wu H."/>
            <person name="Ma T."/>
            <person name="Liu J."/>
            <person name="Xi Z."/>
        </authorList>
    </citation>
    <scope>NUCLEOTIDE SEQUENCE [LARGE SCALE GENOMIC DNA]</scope>
    <source>
        <strain evidence="9">J267</strain>
        <tissue evidence="9">Leaf</tissue>
    </source>
</reference>
<dbReference type="PANTHER" id="PTHR36326">
    <property type="entry name" value="PROTEIN POLLENLESS 3-LIKE 2"/>
    <property type="match status" value="1"/>
</dbReference>
<dbReference type="Gene3D" id="1.25.40.10">
    <property type="entry name" value="Tetratricopeptide repeat domain"/>
    <property type="match status" value="1"/>
</dbReference>
<dbReference type="OrthoDB" id="1620277at2759"/>
<dbReference type="Proteomes" id="UP000325577">
    <property type="component" value="Linkage Group LG6"/>
</dbReference>
<dbReference type="GO" id="GO:0005634">
    <property type="term" value="C:nucleus"/>
    <property type="evidence" value="ECO:0007669"/>
    <property type="project" value="UniProtKB-SubCell"/>
</dbReference>
<evidence type="ECO:0000256" key="6">
    <source>
        <dbReference type="ARBA" id="ARBA00025750"/>
    </source>
</evidence>
<evidence type="ECO:0000256" key="3">
    <source>
        <dbReference type="ARBA" id="ARBA00022803"/>
    </source>
</evidence>
<comment type="subcellular location">
    <subcellularLocation>
        <location evidence="1">Nucleus</location>
    </subcellularLocation>
</comment>
<dbReference type="PROSITE" id="PS50005">
    <property type="entry name" value="TPR"/>
    <property type="match status" value="1"/>
</dbReference>
<evidence type="ECO:0000256" key="4">
    <source>
        <dbReference type="ARBA" id="ARBA00023054"/>
    </source>
</evidence>
<dbReference type="EMBL" id="CM018049">
    <property type="protein sequence ID" value="KAA8519333.1"/>
    <property type="molecule type" value="Genomic_DNA"/>
</dbReference>
<organism evidence="9 10">
    <name type="scientific">Nyssa sinensis</name>
    <dbReference type="NCBI Taxonomy" id="561372"/>
    <lineage>
        <taxon>Eukaryota</taxon>
        <taxon>Viridiplantae</taxon>
        <taxon>Streptophyta</taxon>
        <taxon>Embryophyta</taxon>
        <taxon>Tracheophyta</taxon>
        <taxon>Spermatophyta</taxon>
        <taxon>Magnoliopsida</taxon>
        <taxon>eudicotyledons</taxon>
        <taxon>Gunneridae</taxon>
        <taxon>Pentapetalae</taxon>
        <taxon>asterids</taxon>
        <taxon>Cornales</taxon>
        <taxon>Nyssaceae</taxon>
        <taxon>Nyssa</taxon>
    </lineage>
</organism>
<dbReference type="InterPro" id="IPR013105">
    <property type="entry name" value="TPR_2"/>
</dbReference>
<evidence type="ECO:0000256" key="5">
    <source>
        <dbReference type="ARBA" id="ARBA00023242"/>
    </source>
</evidence>
<dbReference type="InterPro" id="IPR044961">
    <property type="entry name" value="MS5/SDI1"/>
</dbReference>
<protein>
    <submittedName>
        <fullName evidence="9">Uncharacterized protein</fullName>
    </submittedName>
</protein>
<evidence type="ECO:0000256" key="8">
    <source>
        <dbReference type="SAM" id="MobiDB-lite"/>
    </source>
</evidence>
<dbReference type="InterPro" id="IPR019734">
    <property type="entry name" value="TPR_rpt"/>
</dbReference>
<comment type="similarity">
    <text evidence="6">Belongs to the MS5 protein family.</text>
</comment>
<evidence type="ECO:0000313" key="9">
    <source>
        <dbReference type="EMBL" id="KAA8519333.1"/>
    </source>
</evidence>